<comment type="caution">
    <text evidence="2">The sequence shown here is derived from an EMBL/GenBank/DDBJ whole genome shotgun (WGS) entry which is preliminary data.</text>
</comment>
<gene>
    <name evidence="2" type="ORF">HINF_LOCUS40521</name>
    <name evidence="3" type="ORF">HINF_LOCUS8779</name>
</gene>
<sequence>MQIRKVNTAPTFSRVNQTTVSAITPTQKQVTQRQPEKLESSLKIEDIQNDIEIHSDIPQSVPQFPTKKTTPQQKQVIKPKESPNAAPTTKDSPQAPEQKKVEFAEETEEFTGIYGSKIHSFDIQKLDQQIKDKINMTEAQPKHSDKPKQADKQNPKPDSKPKSIQPQSIQTTTKQSVLHKPSTLSTITTQKTTVKTESPKTTTQKKSVAPKTDMVKKLSQQKEALNKMNPTEQELGLRRTQQLQYLALLARKERLMRLDASRNSILDTIHVLKEKVIELQKVKSEKEYSEVVYPLLTNMNQELLEESKHLQALPMDYIQDKIQNYFDLTQYFNNQQINGVRVGSDLQCQEDLQKCEEFLRKMCGQLQDGVGAEVEGLDSIQQICERIQVLQYEVSSLML</sequence>
<feature type="compositionally biased region" description="Polar residues" evidence="1">
    <location>
        <begin position="162"/>
        <end position="176"/>
    </location>
</feature>
<accession>A0AA86Q672</accession>
<protein>
    <submittedName>
        <fullName evidence="2">Uncharacterized protein</fullName>
    </submittedName>
</protein>
<keyword evidence="4" id="KW-1185">Reference proteome</keyword>
<feature type="compositionally biased region" description="Low complexity" evidence="1">
    <location>
        <begin position="182"/>
        <end position="202"/>
    </location>
</feature>
<dbReference type="EMBL" id="CATOUU010000834">
    <property type="protein sequence ID" value="CAI9952876.1"/>
    <property type="molecule type" value="Genomic_DNA"/>
</dbReference>
<feature type="compositionally biased region" description="Basic and acidic residues" evidence="1">
    <location>
        <begin position="138"/>
        <end position="161"/>
    </location>
</feature>
<name>A0AA86Q672_9EUKA</name>
<feature type="region of interest" description="Disordered" evidence="1">
    <location>
        <begin position="138"/>
        <end position="214"/>
    </location>
</feature>
<evidence type="ECO:0000313" key="2">
    <source>
        <dbReference type="EMBL" id="CAI9952876.1"/>
    </source>
</evidence>
<proteinExistence type="predicted"/>
<dbReference type="Proteomes" id="UP001642409">
    <property type="component" value="Unassembled WGS sequence"/>
</dbReference>
<feature type="region of interest" description="Disordered" evidence="1">
    <location>
        <begin position="17"/>
        <end position="41"/>
    </location>
</feature>
<reference evidence="2" key="1">
    <citation type="submission" date="2023-06" db="EMBL/GenBank/DDBJ databases">
        <authorList>
            <person name="Kurt Z."/>
        </authorList>
    </citation>
    <scope>NUCLEOTIDE SEQUENCE</scope>
</reference>
<feature type="compositionally biased region" description="Polar residues" evidence="1">
    <location>
        <begin position="57"/>
        <end position="75"/>
    </location>
</feature>
<dbReference type="EMBL" id="CAXDID020000018">
    <property type="protein sequence ID" value="CAL5985318.1"/>
    <property type="molecule type" value="Genomic_DNA"/>
</dbReference>
<dbReference type="AlphaFoldDB" id="A0AA86Q672"/>
<feature type="region of interest" description="Disordered" evidence="1">
    <location>
        <begin position="56"/>
        <end position="106"/>
    </location>
</feature>
<evidence type="ECO:0000313" key="4">
    <source>
        <dbReference type="Proteomes" id="UP001642409"/>
    </source>
</evidence>
<organism evidence="2">
    <name type="scientific">Hexamita inflata</name>
    <dbReference type="NCBI Taxonomy" id="28002"/>
    <lineage>
        <taxon>Eukaryota</taxon>
        <taxon>Metamonada</taxon>
        <taxon>Diplomonadida</taxon>
        <taxon>Hexamitidae</taxon>
        <taxon>Hexamitinae</taxon>
        <taxon>Hexamita</taxon>
    </lineage>
</organism>
<evidence type="ECO:0000313" key="3">
    <source>
        <dbReference type="EMBL" id="CAL5985318.1"/>
    </source>
</evidence>
<evidence type="ECO:0000256" key="1">
    <source>
        <dbReference type="SAM" id="MobiDB-lite"/>
    </source>
</evidence>
<feature type="compositionally biased region" description="Polar residues" evidence="1">
    <location>
        <begin position="17"/>
        <end position="33"/>
    </location>
</feature>
<reference evidence="3 4" key="2">
    <citation type="submission" date="2024-07" db="EMBL/GenBank/DDBJ databases">
        <authorList>
            <person name="Akdeniz Z."/>
        </authorList>
    </citation>
    <scope>NUCLEOTIDE SEQUENCE [LARGE SCALE GENOMIC DNA]</scope>
</reference>